<dbReference type="InterPro" id="IPR050464">
    <property type="entry name" value="Zeta_carotene_desat/Oxidored"/>
</dbReference>
<comment type="catalytic activity">
    <reaction evidence="6">
        <text>coproporphyrinogen III + 3 O2 = coproporphyrin III + 3 H2O2</text>
        <dbReference type="Rhea" id="RHEA:43436"/>
        <dbReference type="ChEBI" id="CHEBI:15379"/>
        <dbReference type="ChEBI" id="CHEBI:16240"/>
        <dbReference type="ChEBI" id="CHEBI:57309"/>
        <dbReference type="ChEBI" id="CHEBI:131725"/>
        <dbReference type="EC" id="1.3.3.15"/>
    </reaction>
</comment>
<dbReference type="Gene3D" id="3.90.660.20">
    <property type="entry name" value="Protoporphyrinogen oxidase, mitochondrial, domain 2"/>
    <property type="match status" value="1"/>
</dbReference>
<evidence type="ECO:0000313" key="8">
    <source>
        <dbReference type="EMBL" id="EAY26302.1"/>
    </source>
</evidence>
<dbReference type="Pfam" id="PF01593">
    <property type="entry name" value="Amino_oxidase"/>
    <property type="match status" value="1"/>
</dbReference>
<dbReference type="eggNOG" id="COG1232">
    <property type="taxonomic scope" value="Bacteria"/>
</dbReference>
<dbReference type="PANTHER" id="PTHR42923:SF3">
    <property type="entry name" value="PROTOPORPHYRINOGEN OXIDASE"/>
    <property type="match status" value="1"/>
</dbReference>
<proteinExistence type="inferred from homology"/>
<evidence type="ECO:0000256" key="5">
    <source>
        <dbReference type="ARBA" id="ARBA00023133"/>
    </source>
</evidence>
<evidence type="ECO:0000256" key="1">
    <source>
        <dbReference type="ARBA" id="ARBA00001974"/>
    </source>
</evidence>
<dbReference type="GO" id="GO:0005737">
    <property type="term" value="C:cytoplasm"/>
    <property type="evidence" value="ECO:0007669"/>
    <property type="project" value="UniProtKB-SubCell"/>
</dbReference>
<feature type="domain" description="Amine oxidase" evidence="7">
    <location>
        <begin position="9"/>
        <end position="437"/>
    </location>
</feature>
<dbReference type="EMBL" id="AAWS01000036">
    <property type="protein sequence ID" value="EAY26302.1"/>
    <property type="molecule type" value="Genomic_DNA"/>
</dbReference>
<comment type="function">
    <text evidence="6">Involved in coproporphyrin-dependent heme b biosynthesis. Catalyzes the oxidation of coproporphyrinogen III to coproporphyrin III.</text>
</comment>
<keyword evidence="2 6" id="KW-0285">Flavoprotein</keyword>
<evidence type="ECO:0000256" key="2">
    <source>
        <dbReference type="ARBA" id="ARBA00022630"/>
    </source>
</evidence>
<evidence type="ECO:0000256" key="3">
    <source>
        <dbReference type="ARBA" id="ARBA00022827"/>
    </source>
</evidence>
<dbReference type="RefSeq" id="WP_002701331.1">
    <property type="nucleotide sequence ID" value="NZ_AAWS01000036.1"/>
</dbReference>
<organism evidence="8 9">
    <name type="scientific">Microscilla marina ATCC 23134</name>
    <dbReference type="NCBI Taxonomy" id="313606"/>
    <lineage>
        <taxon>Bacteria</taxon>
        <taxon>Pseudomonadati</taxon>
        <taxon>Bacteroidota</taxon>
        <taxon>Cytophagia</taxon>
        <taxon>Cytophagales</taxon>
        <taxon>Microscillaceae</taxon>
        <taxon>Microscilla</taxon>
    </lineage>
</organism>
<dbReference type="GO" id="GO:0004729">
    <property type="term" value="F:oxygen-dependent protoporphyrinogen oxidase activity"/>
    <property type="evidence" value="ECO:0007669"/>
    <property type="project" value="UniProtKB-UniRule"/>
</dbReference>
<comment type="cofactor">
    <cofactor evidence="1 6">
        <name>FAD</name>
        <dbReference type="ChEBI" id="CHEBI:57692"/>
    </cofactor>
</comment>
<dbReference type="NCBIfam" id="TIGR00562">
    <property type="entry name" value="proto_IX_ox"/>
    <property type="match status" value="1"/>
</dbReference>
<reference evidence="8 9" key="1">
    <citation type="submission" date="2007-01" db="EMBL/GenBank/DDBJ databases">
        <authorList>
            <person name="Haygood M."/>
            <person name="Podell S."/>
            <person name="Anderson C."/>
            <person name="Hopkinson B."/>
            <person name="Roe K."/>
            <person name="Barbeau K."/>
            <person name="Gaasterland T."/>
            <person name="Ferriera S."/>
            <person name="Johnson J."/>
            <person name="Kravitz S."/>
            <person name="Beeson K."/>
            <person name="Sutton G."/>
            <person name="Rogers Y.-H."/>
            <person name="Friedman R."/>
            <person name="Frazier M."/>
            <person name="Venter J.C."/>
        </authorList>
    </citation>
    <scope>NUCLEOTIDE SEQUENCE [LARGE SCALE GENOMIC DNA]</scope>
    <source>
        <strain evidence="8 9">ATCC 23134</strain>
    </source>
</reference>
<evidence type="ECO:0000259" key="7">
    <source>
        <dbReference type="Pfam" id="PF01593"/>
    </source>
</evidence>
<dbReference type="InterPro" id="IPR036188">
    <property type="entry name" value="FAD/NAD-bd_sf"/>
</dbReference>
<dbReference type="SUPFAM" id="SSF54373">
    <property type="entry name" value="FAD-linked reductases, C-terminal domain"/>
    <property type="match status" value="1"/>
</dbReference>
<dbReference type="AlphaFoldDB" id="A1ZTP2"/>
<dbReference type="EC" id="1.3.3.15" evidence="6"/>
<dbReference type="SUPFAM" id="SSF51905">
    <property type="entry name" value="FAD/NAD(P)-binding domain"/>
    <property type="match status" value="1"/>
</dbReference>
<dbReference type="Gene3D" id="1.10.3110.10">
    <property type="entry name" value="protoporphyrinogen ix oxidase, domain 3"/>
    <property type="match status" value="1"/>
</dbReference>
<dbReference type="UniPathway" id="UPA00252"/>
<evidence type="ECO:0000256" key="4">
    <source>
        <dbReference type="ARBA" id="ARBA00023002"/>
    </source>
</evidence>
<comment type="pathway">
    <text evidence="6">Porphyrin-containing compound metabolism; protoheme biosynthesis.</text>
</comment>
<comment type="similarity">
    <text evidence="6">Belongs to the protoporphyrinogen/coproporphyrinogen oxidase family. Coproporphyrinogen III oxidase subfamily.</text>
</comment>
<sequence>MIGIIGAGISGLSLAFYLQKLGIPYILLEASEQAGGYIRSMQENSINRKSYVLELGPNSIMLDSELKEFINEIGLQDELLPSNDVSQNRYIFRAGKYRKLPSKPLQLLFNSFFSFSSKVAVFKERNKPKQTIENETLTHFFERRFSREIVDYALNPFVAGIYAGDPDQLLVAKAFPQLYNYEQQYGSVLKGFIKNKGAERRKPYSFKKGMQTLPEGIAQQLTHLKLGKTINNVQKNNNGFVLYTNEGQTYDVKQLVIATSAPASQSFLSDTYPEFSQALGKIYYPPLTAVHSAYKRHEVKHLLNGFGGLNPKIEGLYTSGSIWSSSVFPGRCPDEEVLFTTFVGGSQLPQNTTQSEQITLGKVHQELSENYQITNSPIYRNMHKWDKALPQYDANILEAHRIAEQIENEQLFVCANWKDGVSLPDCIKKGKKLAEQLAQVYAPGVANG</sequence>
<dbReference type="InterPro" id="IPR004572">
    <property type="entry name" value="Protoporphyrinogen_oxidase"/>
</dbReference>
<keyword evidence="4 6" id="KW-0560">Oxidoreductase</keyword>
<dbReference type="Proteomes" id="UP000004095">
    <property type="component" value="Unassembled WGS sequence"/>
</dbReference>
<keyword evidence="5 6" id="KW-0350">Heme biosynthesis</keyword>
<keyword evidence="3 6" id="KW-0274">FAD</keyword>
<evidence type="ECO:0000256" key="6">
    <source>
        <dbReference type="RuleBase" id="RU364052"/>
    </source>
</evidence>
<dbReference type="InterPro" id="IPR002937">
    <property type="entry name" value="Amino_oxidase"/>
</dbReference>
<dbReference type="Gene3D" id="3.50.50.60">
    <property type="entry name" value="FAD/NAD(P)-binding domain"/>
    <property type="match status" value="1"/>
</dbReference>
<name>A1ZTP2_MICM2</name>
<protein>
    <recommendedName>
        <fullName evidence="6">Coproporphyrinogen III oxidase</fullName>
        <ecNumber evidence="6">1.3.3.15</ecNumber>
    </recommendedName>
</protein>
<dbReference type="PANTHER" id="PTHR42923">
    <property type="entry name" value="PROTOPORPHYRINOGEN OXIDASE"/>
    <property type="match status" value="1"/>
</dbReference>
<dbReference type="OrthoDB" id="9805195at2"/>
<comment type="caution">
    <text evidence="8">The sequence shown here is derived from an EMBL/GenBank/DDBJ whole genome shotgun (WGS) entry which is preliminary data.</text>
</comment>
<evidence type="ECO:0000313" key="9">
    <source>
        <dbReference type="Proteomes" id="UP000004095"/>
    </source>
</evidence>
<accession>A1ZTP2</accession>
<dbReference type="GO" id="GO:0006783">
    <property type="term" value="P:heme biosynthetic process"/>
    <property type="evidence" value="ECO:0007669"/>
    <property type="project" value="UniProtKB-UniRule"/>
</dbReference>
<gene>
    <name evidence="8" type="ORF">M23134_01625</name>
</gene>
<keyword evidence="9" id="KW-1185">Reference proteome</keyword>
<comment type="subcellular location">
    <subcellularLocation>
        <location evidence="6">Cytoplasm</location>
    </subcellularLocation>
</comment>
<keyword evidence="6" id="KW-0963">Cytoplasm</keyword>